<organism evidence="13 14">
    <name type="scientific">Streptomyces poonensis</name>
    <dbReference type="NCBI Taxonomy" id="68255"/>
    <lineage>
        <taxon>Bacteria</taxon>
        <taxon>Bacillati</taxon>
        <taxon>Actinomycetota</taxon>
        <taxon>Actinomycetes</taxon>
        <taxon>Kitasatosporales</taxon>
        <taxon>Streptomycetaceae</taxon>
        <taxon>Streptomyces</taxon>
    </lineage>
</organism>
<dbReference type="AlphaFoldDB" id="A0A918Q3J4"/>
<evidence type="ECO:0000256" key="8">
    <source>
        <dbReference type="PIRSR" id="PIRSR001100-1"/>
    </source>
</evidence>
<dbReference type="GO" id="GO:0030245">
    <property type="term" value="P:cellulose catabolic process"/>
    <property type="evidence" value="ECO:0007669"/>
    <property type="project" value="UniProtKB-KW"/>
</dbReference>
<evidence type="ECO:0000256" key="6">
    <source>
        <dbReference type="ARBA" id="ARBA00023295"/>
    </source>
</evidence>
<dbReference type="InterPro" id="IPR016288">
    <property type="entry name" value="Beta_cellobiohydrolase"/>
</dbReference>
<dbReference type="Gene3D" id="3.20.20.40">
    <property type="entry name" value="1, 4-beta cellobiohydrolase"/>
    <property type="match status" value="1"/>
</dbReference>
<dbReference type="PANTHER" id="PTHR34876:SF4">
    <property type="entry name" value="1,4-BETA-D-GLUCAN CELLOBIOHYDROLASE C-RELATED"/>
    <property type="match status" value="1"/>
</dbReference>
<feature type="binding site" evidence="9">
    <location>
        <position position="358"/>
    </location>
    <ligand>
        <name>substrate</name>
    </ligand>
</feature>
<dbReference type="RefSeq" id="WP_189864810.1">
    <property type="nucleotide sequence ID" value="NZ_BMVW01000016.1"/>
</dbReference>
<keyword evidence="14" id="KW-1185">Reference proteome</keyword>
<feature type="chain" id="PRO_5038169262" description="Glucanase" evidence="11">
    <location>
        <begin position="27"/>
        <end position="411"/>
    </location>
</feature>
<keyword evidence="6 11" id="KW-0326">Glycosidase</keyword>
<evidence type="ECO:0000256" key="11">
    <source>
        <dbReference type="RuleBase" id="RU361186"/>
    </source>
</evidence>
<name>A0A918Q3J4_9ACTN</name>
<feature type="binding site" evidence="9">
    <location>
        <position position="213"/>
    </location>
    <ligand>
        <name>substrate</name>
    </ligand>
</feature>
<keyword evidence="7 11" id="KW-0624">Polysaccharide degradation</keyword>
<feature type="binding site" evidence="9">
    <location>
        <position position="326"/>
    </location>
    <ligand>
        <name>substrate</name>
    </ligand>
</feature>
<keyword evidence="3 11" id="KW-0136">Cellulose degradation</keyword>
<comment type="similarity">
    <text evidence="11">Belongs to the glycosyl hydrolase family 6.</text>
</comment>
<dbReference type="PROSITE" id="PS00656">
    <property type="entry name" value="GLYCOSYL_HYDROL_F6_2"/>
    <property type="match status" value="1"/>
</dbReference>
<evidence type="ECO:0000313" key="13">
    <source>
        <dbReference type="EMBL" id="GGZ32358.1"/>
    </source>
</evidence>
<dbReference type="InterPro" id="IPR036434">
    <property type="entry name" value="Beta_cellobiohydrolase_sf"/>
</dbReference>
<dbReference type="Pfam" id="PF01341">
    <property type="entry name" value="Glyco_hydro_6"/>
    <property type="match status" value="1"/>
</dbReference>
<accession>A0A918Q3J4</accession>
<feature type="region of interest" description="Disordered" evidence="12">
    <location>
        <begin position="303"/>
        <end position="329"/>
    </location>
</feature>
<evidence type="ECO:0000313" key="14">
    <source>
        <dbReference type="Proteomes" id="UP000622166"/>
    </source>
</evidence>
<feature type="active site" description="Proton donor" evidence="8 10">
    <location>
        <position position="166"/>
    </location>
</feature>
<dbReference type="PRINTS" id="PR00733">
    <property type="entry name" value="GLHYDRLASE6"/>
</dbReference>
<evidence type="ECO:0000256" key="3">
    <source>
        <dbReference type="ARBA" id="ARBA00023001"/>
    </source>
</evidence>
<keyword evidence="5 11" id="KW-0119">Carbohydrate metabolism</keyword>
<reference evidence="13" key="2">
    <citation type="submission" date="2020-09" db="EMBL/GenBank/DDBJ databases">
        <authorList>
            <person name="Sun Q."/>
            <person name="Ohkuma M."/>
        </authorList>
    </citation>
    <scope>NUCLEOTIDE SEQUENCE</scope>
    <source>
        <strain evidence="13">JCM 4815</strain>
    </source>
</reference>
<dbReference type="InterPro" id="IPR001524">
    <property type="entry name" value="Glyco_hydro_6_CS"/>
</dbReference>
<feature type="active site" description="Proton acceptor" evidence="8">
    <location>
        <position position="360"/>
    </location>
</feature>
<evidence type="ECO:0000256" key="10">
    <source>
        <dbReference type="PROSITE-ProRule" id="PRU10057"/>
    </source>
</evidence>
<dbReference type="Proteomes" id="UP000622166">
    <property type="component" value="Unassembled WGS sequence"/>
</dbReference>
<evidence type="ECO:0000256" key="2">
    <source>
        <dbReference type="ARBA" id="ARBA00022801"/>
    </source>
</evidence>
<sequence length="411" mass="44086">MRRVRTWFAGLALGLASLLCAPAVTAAESDAPQSGADVGAGAESVGRGRSLYVPDANPEAYRQAYDLVRAGQLRDAAGILAMAHTPQAVWYDGQTAEEVERLARGVVRDAARKGTVPVFALYNVPGRDCANYSAGGAANTAEYKEWIDAVARGIRGHAAMVTLEPDSLALLPADCGQDDAQGTLTAARYTEVNYAVDKLEPLPGVRVYLDTGHPGWHGVESIVPRLIKGGVERATGFYTNTSNYQTDDANSWYGRLISSCLAYVDGGGAVADCPNQYWPRADAQAWLDANVDVPASRMKHFVTDSSRNGRGTWTPPAGKYTDPQDWCNPPGRGLGARPTLRTGDPLQDARLWIKTPGESDGLCLRGTEGPEDPERGMVDPKAGDWFREQALELVRFAEPPLLGGRDGRTSP</sequence>
<dbReference type="GO" id="GO:0004553">
    <property type="term" value="F:hydrolase activity, hydrolyzing O-glycosyl compounds"/>
    <property type="evidence" value="ECO:0007669"/>
    <property type="project" value="InterPro"/>
</dbReference>
<feature type="binding site" evidence="9">
    <location>
        <position position="243"/>
    </location>
    <ligand>
        <name>substrate</name>
    </ligand>
</feature>
<feature type="binding site" evidence="9">
    <location>
        <position position="90"/>
    </location>
    <ligand>
        <name>substrate</name>
    </ligand>
</feature>
<feature type="binding site" evidence="9">
    <location>
        <position position="354"/>
    </location>
    <ligand>
        <name>substrate</name>
    </ligand>
</feature>
<reference evidence="13" key="1">
    <citation type="journal article" date="2014" name="Int. J. Syst. Evol. Microbiol.">
        <title>Complete genome sequence of Corynebacterium casei LMG S-19264T (=DSM 44701T), isolated from a smear-ripened cheese.</title>
        <authorList>
            <consortium name="US DOE Joint Genome Institute (JGI-PGF)"/>
            <person name="Walter F."/>
            <person name="Albersmeier A."/>
            <person name="Kalinowski J."/>
            <person name="Ruckert C."/>
        </authorList>
    </citation>
    <scope>NUCLEOTIDE SEQUENCE</scope>
    <source>
        <strain evidence="13">JCM 4815</strain>
    </source>
</reference>
<keyword evidence="4" id="KW-1015">Disulfide bond</keyword>
<dbReference type="EMBL" id="BMVW01000016">
    <property type="protein sequence ID" value="GGZ32358.1"/>
    <property type="molecule type" value="Genomic_DNA"/>
</dbReference>
<evidence type="ECO:0000256" key="9">
    <source>
        <dbReference type="PIRSR" id="PIRSR001100-2"/>
    </source>
</evidence>
<feature type="binding site" evidence="9">
    <location>
        <position position="216"/>
    </location>
    <ligand>
        <name>substrate</name>
    </ligand>
</feature>
<evidence type="ECO:0000256" key="4">
    <source>
        <dbReference type="ARBA" id="ARBA00023157"/>
    </source>
</evidence>
<dbReference type="EC" id="3.2.1.-" evidence="11"/>
<feature type="binding site" evidence="9">
    <location>
        <position position="92"/>
    </location>
    <ligand>
        <name>substrate</name>
    </ligand>
</feature>
<evidence type="ECO:0000256" key="1">
    <source>
        <dbReference type="ARBA" id="ARBA00022729"/>
    </source>
</evidence>
<evidence type="ECO:0000256" key="12">
    <source>
        <dbReference type="SAM" id="MobiDB-lite"/>
    </source>
</evidence>
<evidence type="ECO:0000256" key="5">
    <source>
        <dbReference type="ARBA" id="ARBA00023277"/>
    </source>
</evidence>
<protein>
    <recommendedName>
        <fullName evidence="11">Glucanase</fullName>
        <ecNumber evidence="11">3.2.1.-</ecNumber>
    </recommendedName>
</protein>
<dbReference type="SUPFAM" id="SSF51989">
    <property type="entry name" value="Glycosyl hydrolases family 6, cellulases"/>
    <property type="match status" value="1"/>
</dbReference>
<comment type="caution">
    <text evidence="13">The sequence shown here is derived from an EMBL/GenBank/DDBJ whole genome shotgun (WGS) entry which is preliminary data.</text>
</comment>
<evidence type="ECO:0000256" key="7">
    <source>
        <dbReference type="ARBA" id="ARBA00023326"/>
    </source>
</evidence>
<dbReference type="PIRSF" id="PIRSF001100">
    <property type="entry name" value="Beta_cellobiohydrolase"/>
    <property type="match status" value="1"/>
</dbReference>
<keyword evidence="1 11" id="KW-0732">Signal</keyword>
<feature type="signal peptide" evidence="11">
    <location>
        <begin position="1"/>
        <end position="26"/>
    </location>
</feature>
<dbReference type="PANTHER" id="PTHR34876">
    <property type="match status" value="1"/>
</dbReference>
<keyword evidence="2 11" id="KW-0378">Hydrolase</keyword>
<gene>
    <name evidence="13" type="ORF">GCM10010365_61430</name>
</gene>
<proteinExistence type="inferred from homology"/>